<dbReference type="EMBL" id="CAJVCH010533515">
    <property type="protein sequence ID" value="CAG7824616.1"/>
    <property type="molecule type" value="Genomic_DNA"/>
</dbReference>
<proteinExistence type="predicted"/>
<dbReference type="AlphaFoldDB" id="A0A8J2L1F4"/>
<feature type="compositionally biased region" description="Polar residues" evidence="1">
    <location>
        <begin position="9"/>
        <end position="22"/>
    </location>
</feature>
<evidence type="ECO:0000313" key="3">
    <source>
        <dbReference type="Proteomes" id="UP000708208"/>
    </source>
</evidence>
<gene>
    <name evidence="2" type="ORF">AFUS01_LOCUS34765</name>
</gene>
<reference evidence="2" key="1">
    <citation type="submission" date="2021-06" db="EMBL/GenBank/DDBJ databases">
        <authorList>
            <person name="Hodson N. C."/>
            <person name="Mongue J. A."/>
            <person name="Jaron S. K."/>
        </authorList>
    </citation>
    <scope>NUCLEOTIDE SEQUENCE</scope>
</reference>
<keyword evidence="3" id="KW-1185">Reference proteome</keyword>
<accession>A0A8J2L1F4</accession>
<dbReference type="Proteomes" id="UP000708208">
    <property type="component" value="Unassembled WGS sequence"/>
</dbReference>
<evidence type="ECO:0000313" key="2">
    <source>
        <dbReference type="EMBL" id="CAG7824616.1"/>
    </source>
</evidence>
<organism evidence="2 3">
    <name type="scientific">Allacma fusca</name>
    <dbReference type="NCBI Taxonomy" id="39272"/>
    <lineage>
        <taxon>Eukaryota</taxon>
        <taxon>Metazoa</taxon>
        <taxon>Ecdysozoa</taxon>
        <taxon>Arthropoda</taxon>
        <taxon>Hexapoda</taxon>
        <taxon>Collembola</taxon>
        <taxon>Symphypleona</taxon>
        <taxon>Sminthuridae</taxon>
        <taxon>Allacma</taxon>
    </lineage>
</organism>
<name>A0A8J2L1F4_9HEXA</name>
<evidence type="ECO:0000256" key="1">
    <source>
        <dbReference type="SAM" id="MobiDB-lite"/>
    </source>
</evidence>
<feature type="region of interest" description="Disordered" evidence="1">
    <location>
        <begin position="1"/>
        <end position="22"/>
    </location>
</feature>
<protein>
    <submittedName>
        <fullName evidence="2">Uncharacterized protein</fullName>
    </submittedName>
</protein>
<comment type="caution">
    <text evidence="2">The sequence shown here is derived from an EMBL/GenBank/DDBJ whole genome shotgun (WGS) entry which is preliminary data.</text>
</comment>
<sequence>NLPKKLPVIQSQPTKRIYRTNY</sequence>
<feature type="non-terminal residue" evidence="2">
    <location>
        <position position="1"/>
    </location>
</feature>